<comment type="caution">
    <text evidence="2">The sequence shown here is derived from an EMBL/GenBank/DDBJ whole genome shotgun (WGS) entry which is preliminary data.</text>
</comment>
<evidence type="ECO:0000313" key="3">
    <source>
        <dbReference type="Proteomes" id="UP001293254"/>
    </source>
</evidence>
<organism evidence="2 3">
    <name type="scientific">Sesamum alatum</name>
    <dbReference type="NCBI Taxonomy" id="300844"/>
    <lineage>
        <taxon>Eukaryota</taxon>
        <taxon>Viridiplantae</taxon>
        <taxon>Streptophyta</taxon>
        <taxon>Embryophyta</taxon>
        <taxon>Tracheophyta</taxon>
        <taxon>Spermatophyta</taxon>
        <taxon>Magnoliopsida</taxon>
        <taxon>eudicotyledons</taxon>
        <taxon>Gunneridae</taxon>
        <taxon>Pentapetalae</taxon>
        <taxon>asterids</taxon>
        <taxon>lamiids</taxon>
        <taxon>Lamiales</taxon>
        <taxon>Pedaliaceae</taxon>
        <taxon>Sesamum</taxon>
    </lineage>
</organism>
<dbReference type="Gene3D" id="3.30.420.10">
    <property type="entry name" value="Ribonuclease H-like superfamily/Ribonuclease H"/>
    <property type="match status" value="1"/>
</dbReference>
<feature type="domain" description="RNase H type-1" evidence="1">
    <location>
        <begin position="51"/>
        <end position="146"/>
    </location>
</feature>
<dbReference type="Proteomes" id="UP001293254">
    <property type="component" value="Unassembled WGS sequence"/>
</dbReference>
<sequence length="151" mass="16953">MENVDRLPGECMASASKFLHDFHNVVSSRPLAAPSPPRWIPPRPDEIKGVCRAWRKAFFTHIKDPEHGEALAARLAVELCLHYGWGTCVIEGDCLQVIQKIRSTELDSYLVSPIIHDIRSLIPARGSFSFCFTRRLANTAAHHLSRLVIPT</sequence>
<dbReference type="EMBL" id="JACGWO010000003">
    <property type="protein sequence ID" value="KAK4433422.1"/>
    <property type="molecule type" value="Genomic_DNA"/>
</dbReference>
<accession>A0AAE1YNQ8</accession>
<dbReference type="AlphaFoldDB" id="A0AAE1YNQ8"/>
<reference evidence="2" key="1">
    <citation type="submission" date="2020-06" db="EMBL/GenBank/DDBJ databases">
        <authorList>
            <person name="Li T."/>
            <person name="Hu X."/>
            <person name="Zhang T."/>
            <person name="Song X."/>
            <person name="Zhang H."/>
            <person name="Dai N."/>
            <person name="Sheng W."/>
            <person name="Hou X."/>
            <person name="Wei L."/>
        </authorList>
    </citation>
    <scope>NUCLEOTIDE SEQUENCE</scope>
    <source>
        <strain evidence="2">3651</strain>
        <tissue evidence="2">Leaf</tissue>
    </source>
</reference>
<reference evidence="2" key="2">
    <citation type="journal article" date="2024" name="Plant">
        <title>Genomic evolution and insights into agronomic trait innovations of Sesamum species.</title>
        <authorList>
            <person name="Miao H."/>
            <person name="Wang L."/>
            <person name="Qu L."/>
            <person name="Liu H."/>
            <person name="Sun Y."/>
            <person name="Le M."/>
            <person name="Wang Q."/>
            <person name="Wei S."/>
            <person name="Zheng Y."/>
            <person name="Lin W."/>
            <person name="Duan Y."/>
            <person name="Cao H."/>
            <person name="Xiong S."/>
            <person name="Wang X."/>
            <person name="Wei L."/>
            <person name="Li C."/>
            <person name="Ma Q."/>
            <person name="Ju M."/>
            <person name="Zhao R."/>
            <person name="Li G."/>
            <person name="Mu C."/>
            <person name="Tian Q."/>
            <person name="Mei H."/>
            <person name="Zhang T."/>
            <person name="Gao T."/>
            <person name="Zhang H."/>
        </authorList>
    </citation>
    <scope>NUCLEOTIDE SEQUENCE</scope>
    <source>
        <strain evidence="2">3651</strain>
    </source>
</reference>
<evidence type="ECO:0000259" key="1">
    <source>
        <dbReference type="Pfam" id="PF13456"/>
    </source>
</evidence>
<dbReference type="PANTHER" id="PTHR47074">
    <property type="entry name" value="BNAC02G40300D PROTEIN"/>
    <property type="match status" value="1"/>
</dbReference>
<dbReference type="Pfam" id="PF13456">
    <property type="entry name" value="RVT_3"/>
    <property type="match status" value="1"/>
</dbReference>
<dbReference type="InterPro" id="IPR044730">
    <property type="entry name" value="RNase_H-like_dom_plant"/>
</dbReference>
<dbReference type="GO" id="GO:0004523">
    <property type="term" value="F:RNA-DNA hybrid ribonuclease activity"/>
    <property type="evidence" value="ECO:0007669"/>
    <property type="project" value="InterPro"/>
</dbReference>
<gene>
    <name evidence="2" type="ORF">Salat_1104500</name>
</gene>
<name>A0AAE1YNQ8_9LAMI</name>
<dbReference type="InterPro" id="IPR036397">
    <property type="entry name" value="RNaseH_sf"/>
</dbReference>
<dbReference type="PANTHER" id="PTHR47074:SF11">
    <property type="entry name" value="REVERSE TRANSCRIPTASE-LIKE PROTEIN"/>
    <property type="match status" value="1"/>
</dbReference>
<protein>
    <recommendedName>
        <fullName evidence="1">RNase H type-1 domain-containing protein</fullName>
    </recommendedName>
</protein>
<dbReference type="GO" id="GO:0003676">
    <property type="term" value="F:nucleic acid binding"/>
    <property type="evidence" value="ECO:0007669"/>
    <property type="project" value="InterPro"/>
</dbReference>
<dbReference type="CDD" id="cd06222">
    <property type="entry name" value="RNase_H_like"/>
    <property type="match status" value="1"/>
</dbReference>
<dbReference type="InterPro" id="IPR052929">
    <property type="entry name" value="RNase_H-like_EbsB-rel"/>
</dbReference>
<dbReference type="InterPro" id="IPR002156">
    <property type="entry name" value="RNaseH_domain"/>
</dbReference>
<proteinExistence type="predicted"/>
<evidence type="ECO:0000313" key="2">
    <source>
        <dbReference type="EMBL" id="KAK4433422.1"/>
    </source>
</evidence>
<keyword evidence="3" id="KW-1185">Reference proteome</keyword>